<gene>
    <name evidence="3" type="ordered locus">Ctha_0155</name>
</gene>
<reference evidence="3 4" key="1">
    <citation type="submission" date="2008-06" db="EMBL/GenBank/DDBJ databases">
        <title>Complete sequence of Chloroherpeton thalassium ATCC 35110.</title>
        <authorList>
            <consortium name="US DOE Joint Genome Institute"/>
            <person name="Lucas S."/>
            <person name="Copeland A."/>
            <person name="Lapidus A."/>
            <person name="Glavina del Rio T."/>
            <person name="Dalin E."/>
            <person name="Tice H."/>
            <person name="Bruce D."/>
            <person name="Goodwin L."/>
            <person name="Pitluck S."/>
            <person name="Schmutz J."/>
            <person name="Larimer F."/>
            <person name="Land M."/>
            <person name="Hauser L."/>
            <person name="Kyrpides N."/>
            <person name="Mikhailova N."/>
            <person name="Liu Z."/>
            <person name="Li T."/>
            <person name="Zhao F."/>
            <person name="Overmann J."/>
            <person name="Bryant D.A."/>
            <person name="Richardson P."/>
        </authorList>
    </citation>
    <scope>NUCLEOTIDE SEQUENCE [LARGE SCALE GENOMIC DNA]</scope>
    <source>
        <strain evidence="4">ATCC 35110 / GB-78</strain>
    </source>
</reference>
<sequence length="238" mass="27253">MNLQIAAAQTAEEIIKKINDLLNQETVFSKSKMVIETSSGQLRTFEYDSWGKDHNEKTLIRYTSPARAKGQAILMRNNADDIWMYFPRTDRVRKMATHAKRQKMEGSDFSYEDMGSGDSFLTDFDVKLLGSGKIADEDCFKLELIRKSGSTSAYQKMSIWSAKKHFHPLQMEYFEDDGIQPAKRLTLSDIETIQGVPTAMKMIMKDLADGTQTEMQLLEVKYGVSLDEKMFTERGLRQ</sequence>
<dbReference type="KEGG" id="cts:Ctha_0155"/>
<dbReference type="Gene3D" id="2.50.20.10">
    <property type="entry name" value="Lipoprotein localisation LolA/LolB/LppX"/>
    <property type="match status" value="1"/>
</dbReference>
<accession>B3QSY3</accession>
<keyword evidence="1" id="KW-0732">Signal</keyword>
<dbReference type="Pfam" id="PF17131">
    <property type="entry name" value="LolA_like"/>
    <property type="match status" value="1"/>
</dbReference>
<evidence type="ECO:0000313" key="3">
    <source>
        <dbReference type="EMBL" id="ACF12626.1"/>
    </source>
</evidence>
<evidence type="ECO:0000256" key="1">
    <source>
        <dbReference type="ARBA" id="ARBA00022729"/>
    </source>
</evidence>
<evidence type="ECO:0000313" key="4">
    <source>
        <dbReference type="Proteomes" id="UP000001208"/>
    </source>
</evidence>
<dbReference type="HOGENOM" id="CLU_074356_2_0_10"/>
<organism evidence="3 4">
    <name type="scientific">Chloroherpeton thalassium (strain ATCC 35110 / GB-78)</name>
    <dbReference type="NCBI Taxonomy" id="517418"/>
    <lineage>
        <taxon>Bacteria</taxon>
        <taxon>Pseudomonadati</taxon>
        <taxon>Chlorobiota</taxon>
        <taxon>Chlorobiia</taxon>
        <taxon>Chlorobiales</taxon>
        <taxon>Chloroherpetonaceae</taxon>
        <taxon>Chloroherpeton</taxon>
    </lineage>
</organism>
<dbReference type="AlphaFoldDB" id="B3QSY3"/>
<keyword evidence="4" id="KW-1185">Reference proteome</keyword>
<evidence type="ECO:0000259" key="2">
    <source>
        <dbReference type="Pfam" id="PF17131"/>
    </source>
</evidence>
<feature type="domain" description="Uncharacterized protein TP-0789" evidence="2">
    <location>
        <begin position="55"/>
        <end position="237"/>
    </location>
</feature>
<name>B3QSY3_CHLT3</name>
<dbReference type="Proteomes" id="UP000001208">
    <property type="component" value="Chromosome"/>
</dbReference>
<dbReference type="SUPFAM" id="SSF89392">
    <property type="entry name" value="Prokaryotic lipoproteins and lipoprotein localization factors"/>
    <property type="match status" value="1"/>
</dbReference>
<dbReference type="EMBL" id="CP001100">
    <property type="protein sequence ID" value="ACF12626.1"/>
    <property type="molecule type" value="Genomic_DNA"/>
</dbReference>
<protein>
    <recommendedName>
        <fullName evidence="2">Uncharacterized protein TP-0789 domain-containing protein</fullName>
    </recommendedName>
</protein>
<dbReference type="CDD" id="cd16329">
    <property type="entry name" value="LolA_like"/>
    <property type="match status" value="1"/>
</dbReference>
<dbReference type="InterPro" id="IPR029046">
    <property type="entry name" value="LolA/LolB/LppX"/>
</dbReference>
<dbReference type="eggNOG" id="COG2834">
    <property type="taxonomic scope" value="Bacteria"/>
</dbReference>
<proteinExistence type="predicted"/>
<dbReference type="InterPro" id="IPR033399">
    <property type="entry name" value="TP_0789-like"/>
</dbReference>
<dbReference type="OrthoDB" id="9803781at2"/>
<dbReference type="STRING" id="517418.Ctha_0155"/>
<dbReference type="RefSeq" id="WP_012498710.1">
    <property type="nucleotide sequence ID" value="NC_011026.1"/>
</dbReference>